<proteinExistence type="predicted"/>
<organism evidence="1 2">
    <name type="scientific">Faecalibacter macacae</name>
    <dbReference type="NCBI Taxonomy" id="1859289"/>
    <lineage>
        <taxon>Bacteria</taxon>
        <taxon>Pseudomonadati</taxon>
        <taxon>Bacteroidota</taxon>
        <taxon>Flavobacteriia</taxon>
        <taxon>Flavobacteriales</taxon>
        <taxon>Weeksellaceae</taxon>
        <taxon>Faecalibacter</taxon>
    </lineage>
</organism>
<evidence type="ECO:0000313" key="1">
    <source>
        <dbReference type="EMBL" id="RLZ08038.1"/>
    </source>
</evidence>
<dbReference type="EMBL" id="RDOJ01000015">
    <property type="protein sequence ID" value="RLZ08038.1"/>
    <property type="molecule type" value="Genomic_DNA"/>
</dbReference>
<dbReference type="AlphaFoldDB" id="A0A3L9M529"/>
<reference evidence="1 2" key="1">
    <citation type="submission" date="2018-10" db="EMBL/GenBank/DDBJ databases">
        <authorList>
            <person name="Chen X."/>
        </authorList>
    </citation>
    <scope>NUCLEOTIDE SEQUENCE [LARGE SCALE GENOMIC DNA]</scope>
    <source>
        <strain evidence="1 2">YIM 102668</strain>
    </source>
</reference>
<name>A0A3L9M529_9FLAO</name>
<protein>
    <submittedName>
        <fullName evidence="1">Uncharacterized protein</fullName>
    </submittedName>
</protein>
<accession>A0A3L9M529</accession>
<keyword evidence="2" id="KW-1185">Reference proteome</keyword>
<dbReference type="Proteomes" id="UP000275348">
    <property type="component" value="Unassembled WGS sequence"/>
</dbReference>
<sequence length="238" mass="28677">MENLQQYIKSKNYNENVHHKNMPDNLKMGLNTLNYIIQLDDLHNDLKKCLIFIKRFPLRKYYEENDIIEIDFIKYHHEVLIHKIHTILEVIKIAVNDILKLNIKSKNCNLNSMKTKSAFVNSEFHKLIDAYYKTFENQINHRHLNTHRAIYLDNVNKDLNTKLGLYKLYKKMNIEVDDEIQNLIPEFILESKVKQYKREKVNFFKEVINLTEDFIKKFNILIIDYFLKNNLNNEATLN</sequence>
<evidence type="ECO:0000313" key="2">
    <source>
        <dbReference type="Proteomes" id="UP000275348"/>
    </source>
</evidence>
<gene>
    <name evidence="1" type="ORF">EAH69_10595</name>
</gene>
<comment type="caution">
    <text evidence="1">The sequence shown here is derived from an EMBL/GenBank/DDBJ whole genome shotgun (WGS) entry which is preliminary data.</text>
</comment>